<dbReference type="EMBL" id="HG994585">
    <property type="protein sequence ID" value="CAF2988666.1"/>
    <property type="molecule type" value="Genomic_DNA"/>
</dbReference>
<organism evidence="1 2">
    <name type="scientific">Lepeophtheirus salmonis</name>
    <name type="common">Salmon louse</name>
    <name type="synonym">Caligus salmonis</name>
    <dbReference type="NCBI Taxonomy" id="72036"/>
    <lineage>
        <taxon>Eukaryota</taxon>
        <taxon>Metazoa</taxon>
        <taxon>Ecdysozoa</taxon>
        <taxon>Arthropoda</taxon>
        <taxon>Crustacea</taxon>
        <taxon>Multicrustacea</taxon>
        <taxon>Hexanauplia</taxon>
        <taxon>Copepoda</taxon>
        <taxon>Siphonostomatoida</taxon>
        <taxon>Caligidae</taxon>
        <taxon>Lepeophtheirus</taxon>
    </lineage>
</organism>
<dbReference type="Proteomes" id="UP000675881">
    <property type="component" value="Chromosome 6"/>
</dbReference>
<protein>
    <submittedName>
        <fullName evidence="1">(salmon louse) hypothetical protein</fullName>
    </submittedName>
</protein>
<evidence type="ECO:0000313" key="2">
    <source>
        <dbReference type="Proteomes" id="UP000675881"/>
    </source>
</evidence>
<accession>A0A7R8D107</accession>
<gene>
    <name evidence="1" type="ORF">LSAA_11425</name>
</gene>
<reference evidence="1" key="1">
    <citation type="submission" date="2021-02" db="EMBL/GenBank/DDBJ databases">
        <authorList>
            <person name="Bekaert M."/>
        </authorList>
    </citation>
    <scope>NUCLEOTIDE SEQUENCE</scope>
    <source>
        <strain evidence="1">IoA-00</strain>
    </source>
</reference>
<evidence type="ECO:0000313" key="1">
    <source>
        <dbReference type="EMBL" id="CAF2988666.1"/>
    </source>
</evidence>
<keyword evidence="2" id="KW-1185">Reference proteome</keyword>
<sequence length="116" mass="13926">MDQFIHPFMDWNSPGDLRKRFNLFKQKCQLIFEGPLWNELESTKVRFLLLWAEDMGLKIYNNAIWEHEGDALQLKYAYEKLEPYSNRHSNQILARYKLRSLTQGDRTIEAFINEAK</sequence>
<dbReference type="AlphaFoldDB" id="A0A7R8D107"/>
<proteinExistence type="predicted"/>
<name>A0A7R8D107_LEPSM</name>